<dbReference type="SMART" id="SM00422">
    <property type="entry name" value="HTH_MERR"/>
    <property type="match status" value="1"/>
</dbReference>
<dbReference type="KEGG" id="dai:Desaci_1426"/>
<dbReference type="Proteomes" id="UP000002892">
    <property type="component" value="Chromosome"/>
</dbReference>
<evidence type="ECO:0000259" key="4">
    <source>
        <dbReference type="PROSITE" id="PS50937"/>
    </source>
</evidence>
<reference evidence="5 6" key="1">
    <citation type="journal article" date="2012" name="J. Bacteriol.">
        <title>Complete genome sequences of Desulfosporosinus orientis DSM765T, Desulfosporosinus youngiae DSM17734T, Desulfosporosinus meridiei DSM13257T, and Desulfosporosinus acidiphilus DSM22704T.</title>
        <authorList>
            <person name="Pester M."/>
            <person name="Brambilla E."/>
            <person name="Alazard D."/>
            <person name="Rattei T."/>
            <person name="Weinmaier T."/>
            <person name="Han J."/>
            <person name="Lucas S."/>
            <person name="Lapidus A."/>
            <person name="Cheng J.F."/>
            <person name="Goodwin L."/>
            <person name="Pitluck S."/>
            <person name="Peters L."/>
            <person name="Ovchinnikova G."/>
            <person name="Teshima H."/>
            <person name="Detter J.C."/>
            <person name="Han C.S."/>
            <person name="Tapia R."/>
            <person name="Land M.L."/>
            <person name="Hauser L."/>
            <person name="Kyrpides N.C."/>
            <person name="Ivanova N.N."/>
            <person name="Pagani I."/>
            <person name="Huntmann M."/>
            <person name="Wei C.L."/>
            <person name="Davenport K.W."/>
            <person name="Daligault H."/>
            <person name="Chain P.S."/>
            <person name="Chen A."/>
            <person name="Mavromatis K."/>
            <person name="Markowitz V."/>
            <person name="Szeto E."/>
            <person name="Mikhailova N."/>
            <person name="Pati A."/>
            <person name="Wagner M."/>
            <person name="Woyke T."/>
            <person name="Ollivier B."/>
            <person name="Klenk H.P."/>
            <person name="Spring S."/>
            <person name="Loy A."/>
        </authorList>
    </citation>
    <scope>NUCLEOTIDE SEQUENCE [LARGE SCALE GENOMIC DNA]</scope>
    <source>
        <strain evidence="6">DSM 22704 / JCM 16185 / SJ4</strain>
    </source>
</reference>
<feature type="domain" description="HTH merR-type" evidence="4">
    <location>
        <begin position="1"/>
        <end position="69"/>
    </location>
</feature>
<dbReference type="AlphaFoldDB" id="I4D3S1"/>
<protein>
    <submittedName>
        <fullName evidence="5">Putative transcriptional regulator</fullName>
    </submittedName>
</protein>
<keyword evidence="2" id="KW-0238">DNA-binding</keyword>
<dbReference type="GO" id="GO:0003677">
    <property type="term" value="F:DNA binding"/>
    <property type="evidence" value="ECO:0007669"/>
    <property type="project" value="UniProtKB-KW"/>
</dbReference>
<evidence type="ECO:0000313" key="5">
    <source>
        <dbReference type="EMBL" id="AFM40445.1"/>
    </source>
</evidence>
<dbReference type="Pfam" id="PF13411">
    <property type="entry name" value="MerR_1"/>
    <property type="match status" value="1"/>
</dbReference>
<dbReference type="PROSITE" id="PS50937">
    <property type="entry name" value="HTH_MERR_2"/>
    <property type="match status" value="1"/>
</dbReference>
<dbReference type="HOGENOM" id="CLU_078432_0_0_9"/>
<keyword evidence="6" id="KW-1185">Reference proteome</keyword>
<keyword evidence="3" id="KW-0804">Transcription</keyword>
<evidence type="ECO:0000256" key="2">
    <source>
        <dbReference type="ARBA" id="ARBA00023125"/>
    </source>
</evidence>
<dbReference type="InterPro" id="IPR047057">
    <property type="entry name" value="MerR_fam"/>
</dbReference>
<organism evidence="5 6">
    <name type="scientific">Desulfosporosinus acidiphilus (strain DSM 22704 / JCM 16185 / SJ4)</name>
    <dbReference type="NCBI Taxonomy" id="646529"/>
    <lineage>
        <taxon>Bacteria</taxon>
        <taxon>Bacillati</taxon>
        <taxon>Bacillota</taxon>
        <taxon>Clostridia</taxon>
        <taxon>Eubacteriales</taxon>
        <taxon>Desulfitobacteriaceae</taxon>
        <taxon>Desulfosporosinus</taxon>
    </lineage>
</organism>
<dbReference type="PANTHER" id="PTHR30204">
    <property type="entry name" value="REDOX-CYCLING DRUG-SENSING TRANSCRIPTIONAL ACTIVATOR SOXR"/>
    <property type="match status" value="1"/>
</dbReference>
<dbReference type="CDD" id="cd00592">
    <property type="entry name" value="HTH_MerR-like"/>
    <property type="match status" value="1"/>
</dbReference>
<sequence length="299" mass="35234">MKINEVMKVTGLTKKAIYYYEEEGLISPYKEKDNNYRVYSDADIKTLAQISVLRRLDIPLYAISEILKNPHEIKNIMKEQVHLITEKIHFLNKNKDLIENFVTGLNDCNLNSAMEELEELNKVLIADSKTRAGYMMKELDRIFPGNFGKLLSFHYGQFLYEPLDSDEKFKAWEELVNDLDEIEEIEYTENIQKIINKYYGKITKTDLIKINEISKQAIERLLTRKGSPSEEEPLEAKRKVEEYYTNISNKKEIQDFSELQQFLSNYQSVFKRLDKHIMVLSSKFRKLQDIIFNRTGQNA</sequence>
<evidence type="ECO:0000313" key="6">
    <source>
        <dbReference type="Proteomes" id="UP000002892"/>
    </source>
</evidence>
<dbReference type="eggNOG" id="COG0789">
    <property type="taxonomic scope" value="Bacteria"/>
</dbReference>
<dbReference type="EMBL" id="CP003639">
    <property type="protein sequence ID" value="AFM40445.1"/>
    <property type="molecule type" value="Genomic_DNA"/>
</dbReference>
<dbReference type="SUPFAM" id="SSF46955">
    <property type="entry name" value="Putative DNA-binding domain"/>
    <property type="match status" value="1"/>
</dbReference>
<dbReference type="STRING" id="646529.Desaci_1426"/>
<dbReference type="GO" id="GO:0003700">
    <property type="term" value="F:DNA-binding transcription factor activity"/>
    <property type="evidence" value="ECO:0007669"/>
    <property type="project" value="InterPro"/>
</dbReference>
<dbReference type="Gene3D" id="1.10.1660.10">
    <property type="match status" value="1"/>
</dbReference>
<evidence type="ECO:0000256" key="1">
    <source>
        <dbReference type="ARBA" id="ARBA00023015"/>
    </source>
</evidence>
<dbReference type="InterPro" id="IPR000551">
    <property type="entry name" value="MerR-type_HTH_dom"/>
</dbReference>
<dbReference type="OrthoDB" id="9791488at2"/>
<gene>
    <name evidence="5" type="ordered locus">Desaci_1426</name>
</gene>
<keyword evidence="1" id="KW-0805">Transcription regulation</keyword>
<name>I4D3S1_DESAJ</name>
<dbReference type="PANTHER" id="PTHR30204:SF94">
    <property type="entry name" value="HEAVY METAL-DEPENDENT TRANSCRIPTIONAL REGULATOR HI_0293-RELATED"/>
    <property type="match status" value="1"/>
</dbReference>
<accession>I4D3S1</accession>
<dbReference type="InterPro" id="IPR009061">
    <property type="entry name" value="DNA-bd_dom_put_sf"/>
</dbReference>
<proteinExistence type="predicted"/>
<dbReference type="RefSeq" id="WP_014826452.1">
    <property type="nucleotide sequence ID" value="NC_018068.1"/>
</dbReference>
<evidence type="ECO:0000256" key="3">
    <source>
        <dbReference type="ARBA" id="ARBA00023163"/>
    </source>
</evidence>